<feature type="domain" description="BIG2" evidence="1">
    <location>
        <begin position="199"/>
        <end position="279"/>
    </location>
</feature>
<feature type="domain" description="BIG2" evidence="1">
    <location>
        <begin position="575"/>
        <end position="658"/>
    </location>
</feature>
<gene>
    <name evidence="2" type="ORF">CWE25_11000</name>
</gene>
<dbReference type="SMART" id="SM00635">
    <property type="entry name" value="BID_2"/>
    <property type="match status" value="8"/>
</dbReference>
<dbReference type="OrthoDB" id="6192638at2"/>
<proteinExistence type="predicted"/>
<evidence type="ECO:0000259" key="1">
    <source>
        <dbReference type="SMART" id="SM00635"/>
    </source>
</evidence>
<protein>
    <recommendedName>
        <fullName evidence="1">BIG2 domain-containing protein</fullName>
    </recommendedName>
</protein>
<reference evidence="3" key="1">
    <citation type="journal article" date="2018" name="Front. Microbiol.">
        <title>Genome-Based Analysis Reveals the Taxonomy and Diversity of the Family Idiomarinaceae.</title>
        <authorList>
            <person name="Liu Y."/>
            <person name="Lai Q."/>
            <person name="Shao Z."/>
        </authorList>
    </citation>
    <scope>NUCLEOTIDE SEQUENCE [LARGE SCALE GENOMIC DNA]</scope>
    <source>
        <strain evidence="3">F23</strain>
    </source>
</reference>
<comment type="caution">
    <text evidence="2">The sequence shown here is derived from an EMBL/GenBank/DDBJ whole genome shotgun (WGS) entry which is preliminary data.</text>
</comment>
<keyword evidence="3" id="KW-1185">Reference proteome</keyword>
<dbReference type="AlphaFoldDB" id="A0A432XRW9"/>
<name>A0A432XRW9_9GAMM</name>
<dbReference type="Proteomes" id="UP000287330">
    <property type="component" value="Unassembled WGS sequence"/>
</dbReference>
<accession>A0A432XRW9</accession>
<evidence type="ECO:0000313" key="3">
    <source>
        <dbReference type="Proteomes" id="UP000287330"/>
    </source>
</evidence>
<organism evidence="2 3">
    <name type="scientific">Idiomarina fontislapidosi</name>
    <dbReference type="NCBI Taxonomy" id="263723"/>
    <lineage>
        <taxon>Bacteria</taxon>
        <taxon>Pseudomonadati</taxon>
        <taxon>Pseudomonadota</taxon>
        <taxon>Gammaproteobacteria</taxon>
        <taxon>Alteromonadales</taxon>
        <taxon>Idiomarinaceae</taxon>
        <taxon>Idiomarina</taxon>
    </lineage>
</organism>
<dbReference type="InterPro" id="IPR003343">
    <property type="entry name" value="Big_2"/>
</dbReference>
<feature type="domain" description="BIG2" evidence="1">
    <location>
        <begin position="284"/>
        <end position="365"/>
    </location>
</feature>
<evidence type="ECO:0000313" key="2">
    <source>
        <dbReference type="EMBL" id="RUO51452.1"/>
    </source>
</evidence>
<dbReference type="SUPFAM" id="SSF49373">
    <property type="entry name" value="Invasin/intimin cell-adhesion fragments"/>
    <property type="match status" value="4"/>
</dbReference>
<dbReference type="RefSeq" id="WP_110575597.1">
    <property type="nucleotide sequence ID" value="NZ_PIPV01000010.1"/>
</dbReference>
<dbReference type="EMBL" id="PIPV01000010">
    <property type="protein sequence ID" value="RUO51452.1"/>
    <property type="molecule type" value="Genomic_DNA"/>
</dbReference>
<feature type="domain" description="BIG2" evidence="1">
    <location>
        <begin position="485"/>
        <end position="570"/>
    </location>
</feature>
<dbReference type="Gene3D" id="2.60.40.1080">
    <property type="match status" value="8"/>
</dbReference>
<feature type="domain" description="BIG2" evidence="1">
    <location>
        <begin position="25"/>
        <end position="109"/>
    </location>
</feature>
<dbReference type="PROSITE" id="PS51257">
    <property type="entry name" value="PROKAR_LIPOPROTEIN"/>
    <property type="match status" value="1"/>
</dbReference>
<feature type="domain" description="BIG2" evidence="1">
    <location>
        <begin position="370"/>
        <end position="456"/>
    </location>
</feature>
<sequence>MYRLIFAAFTALFLYGCGGSDDGPDIDSIQLDVSETSIAVGDTAEIQTSLLYTDNSGEVLPSADITWSASPEGLVEINSSSGTSVNAIASGSVSITATYENYSESVDLDIRPAEPREVVLSDNSIELSNGREYQIETSILYSDGSTTSPDNISYSSANESVASVSESGVVIAEAEGETDIEVTANSLTAMLSITVNAAELDSIVLAVEDSSIAEGQQTEVTVSGIYSDETTSDLTSQAELSSGNESVLAVTGNSVQGISTGTASVTGAVNGLEDTKEVEVTPAVVTSLEVTNGDVDIPLGLTETLNVEAYYSDGSVSDVTTQASYMIVDSAIATVDESGVIESLTQGSTTVDVSYNGFSNSVTVVVSDAILESISTSPSDSIEVYKEAQTTATATGHFSDGSTSDISSSVTWSSNDETVLSVSNHSSSPGLITALEPGTATVTAAQNGQESSFSVTVNDVVLTDISITTTQPSAMSLQPGVLSNNIEPTAVDPTVDNLPAGYDLQLFALGTFDNGDTSDITSDVNWQSTDSSVVEFSNPTSSPGVMSGIAPGAADISATLSGVTASQSITVTDAILQSLNISFSSSDFFEEDMRQATVNGSYSDGSEQDLTSQVSWQIADSSVATVSNSNSGLVTAVNAGTTTLTASFDGVQATANITVTANVIEAIDIEASVSSVYVGRSIQYAATATMSNGDTSDITNDGNWAIKSANVGSITNSGLFSANNSGNTQVTFDASTLGFSSVIEKDVEVKSIQSMASSISKSISAAVSIINGVIQPGSQFSYSVTNGTGVNLNLVEFIVQDPDSTVEQTSDSSNLNGGTLANGESHGLTVTIQSSGVTTPLDFRFVFEDPVTGIQFNADYTYK</sequence>
<dbReference type="Pfam" id="PF02368">
    <property type="entry name" value="Big_2"/>
    <property type="match status" value="4"/>
</dbReference>
<feature type="domain" description="BIG2" evidence="1">
    <location>
        <begin position="114"/>
        <end position="194"/>
    </location>
</feature>
<feature type="domain" description="BIG2" evidence="1">
    <location>
        <begin position="663"/>
        <end position="744"/>
    </location>
</feature>
<dbReference type="InterPro" id="IPR008964">
    <property type="entry name" value="Invasin/intimin_cell_adhesion"/>
</dbReference>